<name>A0A3E4WNW0_PHOVU</name>
<dbReference type="EMBL" id="QSTG01000015">
    <property type="protein sequence ID" value="RGM43988.1"/>
    <property type="molecule type" value="Genomic_DNA"/>
</dbReference>
<sequence length="270" mass="30839">MEKFTYNSKTVEVPSCLDEVSSDQYRQFLILAVLMNRGTISPGQFRVKWLSFLLGMKADYTMYRRDIIRELDGQLEKLDGFFSYTTGKEGERIVTPILKTGRNLMQDFGGWHGVGDMLNGLTFGSFCDCLDLLQQSKQAVAEKDDPAINEIFQDITLKLYRYKDPEKTPAVPSLLAIHAVNLFSAVWEMVLSGPVYIGGEAIDFRILFQKLASEDRKADDKTGWTGIVFEVAASGVFGNKKEVDDTPFWDVLLYLYKCKFEYLHQKRNKK</sequence>
<gene>
    <name evidence="1" type="ORF">DXC16_10500</name>
</gene>
<accession>A0A3E4WNW0</accession>
<dbReference type="AlphaFoldDB" id="A0A3E4WNW0"/>
<organism evidence="1 2">
    <name type="scientific">Phocaeicola vulgatus</name>
    <name type="common">Bacteroides vulgatus</name>
    <dbReference type="NCBI Taxonomy" id="821"/>
    <lineage>
        <taxon>Bacteria</taxon>
        <taxon>Pseudomonadati</taxon>
        <taxon>Bacteroidota</taxon>
        <taxon>Bacteroidia</taxon>
        <taxon>Bacteroidales</taxon>
        <taxon>Bacteroidaceae</taxon>
        <taxon>Phocaeicola</taxon>
    </lineage>
</organism>
<protein>
    <submittedName>
        <fullName evidence="1">Uncharacterized protein</fullName>
    </submittedName>
</protein>
<reference evidence="1 2" key="1">
    <citation type="submission" date="2018-08" db="EMBL/GenBank/DDBJ databases">
        <title>A genome reference for cultivated species of the human gut microbiota.</title>
        <authorList>
            <person name="Zou Y."/>
            <person name="Xue W."/>
            <person name="Luo G."/>
        </authorList>
    </citation>
    <scope>NUCLEOTIDE SEQUENCE [LARGE SCALE GENOMIC DNA]</scope>
    <source>
        <strain evidence="1 2">OM08-13BH</strain>
    </source>
</reference>
<evidence type="ECO:0000313" key="2">
    <source>
        <dbReference type="Proteomes" id="UP000261003"/>
    </source>
</evidence>
<dbReference type="RefSeq" id="WP_117720256.1">
    <property type="nucleotide sequence ID" value="NZ_QSTG01000015.1"/>
</dbReference>
<proteinExistence type="predicted"/>
<evidence type="ECO:0000313" key="1">
    <source>
        <dbReference type="EMBL" id="RGM43988.1"/>
    </source>
</evidence>
<comment type="caution">
    <text evidence="1">The sequence shown here is derived from an EMBL/GenBank/DDBJ whole genome shotgun (WGS) entry which is preliminary data.</text>
</comment>
<dbReference type="Proteomes" id="UP000261003">
    <property type="component" value="Unassembled WGS sequence"/>
</dbReference>